<keyword evidence="2" id="KW-0812">Transmembrane</keyword>
<feature type="region of interest" description="Disordered" evidence="1">
    <location>
        <begin position="1"/>
        <end position="50"/>
    </location>
</feature>
<organism evidence="3 4">
    <name type="scientific">Kitasatospora aburaviensis</name>
    <dbReference type="NCBI Taxonomy" id="67265"/>
    <lineage>
        <taxon>Bacteria</taxon>
        <taxon>Bacillati</taxon>
        <taxon>Actinomycetota</taxon>
        <taxon>Actinomycetes</taxon>
        <taxon>Kitasatosporales</taxon>
        <taxon>Streptomycetaceae</taxon>
        <taxon>Kitasatospora</taxon>
    </lineage>
</organism>
<comment type="caution">
    <text evidence="3">The sequence shown here is derived from an EMBL/GenBank/DDBJ whole genome shotgun (WGS) entry which is preliminary data.</text>
</comment>
<name>A0ABW1ERS5_9ACTN</name>
<keyword evidence="2" id="KW-0472">Membrane</keyword>
<evidence type="ECO:0000313" key="3">
    <source>
        <dbReference type="EMBL" id="MFC5883731.1"/>
    </source>
</evidence>
<sequence length="274" mass="28121">MPRPGDEAAAETAAPVETAASAGTAEAADAAGAVAERAAEPTAESAAESATARLRAHWAAPPTPVPPWYRRVSPRVWKVAGGAVAVTTAIVVLAAVLGPDDPVQYRLDVQQQIGDLTRDADTSGAYAAQNTEMFPDTLGYIRFREHFVAGYRLPGSTDADFVVVGATGAFASPVRELDDLLGGVDPALHPDAAAGHQVAGAAYTVFPPGPLGGALKCTAQPNGTRDVTAVCAWADSTTVGSVTDLNQGPQNLDLAALAERTRTIRAAMTRRVGG</sequence>
<dbReference type="EMBL" id="JBHSOD010000001">
    <property type="protein sequence ID" value="MFC5883731.1"/>
    <property type="molecule type" value="Genomic_DNA"/>
</dbReference>
<dbReference type="Proteomes" id="UP001596067">
    <property type="component" value="Unassembled WGS sequence"/>
</dbReference>
<protein>
    <submittedName>
        <fullName evidence="3">Uncharacterized protein</fullName>
    </submittedName>
</protein>
<feature type="compositionally biased region" description="Low complexity" evidence="1">
    <location>
        <begin position="10"/>
        <end position="50"/>
    </location>
</feature>
<gene>
    <name evidence="3" type="ORF">ACFP0N_01885</name>
</gene>
<feature type="transmembrane region" description="Helical" evidence="2">
    <location>
        <begin position="76"/>
        <end position="97"/>
    </location>
</feature>
<proteinExistence type="predicted"/>
<evidence type="ECO:0000313" key="4">
    <source>
        <dbReference type="Proteomes" id="UP001596067"/>
    </source>
</evidence>
<keyword evidence="4" id="KW-1185">Reference proteome</keyword>
<evidence type="ECO:0000256" key="1">
    <source>
        <dbReference type="SAM" id="MobiDB-lite"/>
    </source>
</evidence>
<accession>A0ABW1ERS5</accession>
<keyword evidence="2" id="KW-1133">Transmembrane helix</keyword>
<evidence type="ECO:0000256" key="2">
    <source>
        <dbReference type="SAM" id="Phobius"/>
    </source>
</evidence>
<dbReference type="RefSeq" id="WP_313766520.1">
    <property type="nucleotide sequence ID" value="NZ_BAAAVH010000072.1"/>
</dbReference>
<reference evidence="4" key="1">
    <citation type="journal article" date="2019" name="Int. J. Syst. Evol. Microbiol.">
        <title>The Global Catalogue of Microorganisms (GCM) 10K type strain sequencing project: providing services to taxonomists for standard genome sequencing and annotation.</title>
        <authorList>
            <consortium name="The Broad Institute Genomics Platform"/>
            <consortium name="The Broad Institute Genome Sequencing Center for Infectious Disease"/>
            <person name="Wu L."/>
            <person name="Ma J."/>
        </authorList>
    </citation>
    <scope>NUCLEOTIDE SEQUENCE [LARGE SCALE GENOMIC DNA]</scope>
    <source>
        <strain evidence="4">CGMCC 4.1469</strain>
    </source>
</reference>